<keyword evidence="6 9" id="KW-0808">Transferase</keyword>
<keyword evidence="7 9" id="KW-0012">Acyltransferase</keyword>
<comment type="caution">
    <text evidence="12">The sequence shown here is derived from an EMBL/GenBank/DDBJ whole genome shotgun (WGS) entry which is preliminary data.</text>
</comment>
<comment type="function">
    <text evidence="1 9">Catalyzes the acetylation of L-2,4-diaminobutyrate (DABA) to gamma-N-acetyl-alpha,gamma-diaminobutyric acid (ADABA) with acetyl coenzyme A.</text>
</comment>
<name>A0ABW5WA61_9PSEU</name>
<dbReference type="NCBIfam" id="TIGR02406">
    <property type="entry name" value="ectoine_EctA"/>
    <property type="match status" value="1"/>
</dbReference>
<evidence type="ECO:0000256" key="9">
    <source>
        <dbReference type="RuleBase" id="RU365045"/>
    </source>
</evidence>
<accession>A0ABW5WA61</accession>
<evidence type="ECO:0000256" key="7">
    <source>
        <dbReference type="ARBA" id="ARBA00023315"/>
    </source>
</evidence>
<dbReference type="InterPro" id="IPR000182">
    <property type="entry name" value="GNAT_dom"/>
</dbReference>
<dbReference type="InterPro" id="IPR016181">
    <property type="entry name" value="Acyl_CoA_acyltransferase"/>
</dbReference>
<dbReference type="CDD" id="cd04301">
    <property type="entry name" value="NAT_SF"/>
    <property type="match status" value="1"/>
</dbReference>
<feature type="domain" description="N-acetyltransferase" evidence="11">
    <location>
        <begin position="19"/>
        <end position="160"/>
    </location>
</feature>
<comment type="pathway">
    <text evidence="2 9">Amine and polyamine biosynthesis; ectoine biosynthesis; L-ectoine from L-aspartate 4-semialdehyde: step 2/3.</text>
</comment>
<dbReference type="Gene3D" id="3.40.630.30">
    <property type="match status" value="1"/>
</dbReference>
<evidence type="ECO:0000259" key="11">
    <source>
        <dbReference type="PROSITE" id="PS51186"/>
    </source>
</evidence>
<protein>
    <recommendedName>
        <fullName evidence="5 9">L-2,4-diaminobutyric acid acetyltransferase</fullName>
        <shortName evidence="9">DABA acetyltransferase</shortName>
        <ecNumber evidence="4 9">2.3.1.178</ecNumber>
    </recommendedName>
</protein>
<dbReference type="EMBL" id="JBHUOF010000014">
    <property type="protein sequence ID" value="MFD2800344.1"/>
    <property type="molecule type" value="Genomic_DNA"/>
</dbReference>
<dbReference type="PANTHER" id="PTHR43072:SF60">
    <property type="entry name" value="L-2,4-DIAMINOBUTYRIC ACID ACETYLTRANSFERASE"/>
    <property type="match status" value="1"/>
</dbReference>
<evidence type="ECO:0000256" key="6">
    <source>
        <dbReference type="ARBA" id="ARBA00022679"/>
    </source>
</evidence>
<dbReference type="Pfam" id="PF00583">
    <property type="entry name" value="Acetyltransf_1"/>
    <property type="match status" value="1"/>
</dbReference>
<evidence type="ECO:0000313" key="13">
    <source>
        <dbReference type="Proteomes" id="UP001597478"/>
    </source>
</evidence>
<feature type="region of interest" description="Disordered" evidence="10">
    <location>
        <begin position="1"/>
        <end position="21"/>
    </location>
</feature>
<dbReference type="PROSITE" id="PS51186">
    <property type="entry name" value="GNAT"/>
    <property type="match status" value="1"/>
</dbReference>
<sequence length="184" mass="20401">MSGKHSKRANGDNHSAGHVVIESPSRDDGAALWRIARDSQKLDLNSSYAYLLWCRDFADTSVVARADGNTVGFVIGYRRPSAPDTALVWQVAVDDSQRGRGLAGKMLDALFERLVDAGVRYLDTTITPDNEASIRLFTSFAKRWNATLERSELFAAGDFPDPHEPEDLFRIGPLTRARHEPGQQ</sequence>
<gene>
    <name evidence="9 12" type="primary">ectA</name>
    <name evidence="12" type="ORF">ACFS2C_13155</name>
</gene>
<organism evidence="12 13">
    <name type="scientific">Prauserella oleivorans</name>
    <dbReference type="NCBI Taxonomy" id="1478153"/>
    <lineage>
        <taxon>Bacteria</taxon>
        <taxon>Bacillati</taxon>
        <taxon>Actinomycetota</taxon>
        <taxon>Actinomycetes</taxon>
        <taxon>Pseudonocardiales</taxon>
        <taxon>Pseudonocardiaceae</taxon>
        <taxon>Prauserella</taxon>
    </lineage>
</organism>
<dbReference type="RefSeq" id="WP_377388341.1">
    <property type="nucleotide sequence ID" value="NZ_JBHSAN010000012.1"/>
</dbReference>
<keyword evidence="13" id="KW-1185">Reference proteome</keyword>
<evidence type="ECO:0000256" key="2">
    <source>
        <dbReference type="ARBA" id="ARBA00004978"/>
    </source>
</evidence>
<dbReference type="SUPFAM" id="SSF55729">
    <property type="entry name" value="Acyl-CoA N-acyltransferases (Nat)"/>
    <property type="match status" value="1"/>
</dbReference>
<evidence type="ECO:0000256" key="5">
    <source>
        <dbReference type="ARBA" id="ARBA00017935"/>
    </source>
</evidence>
<evidence type="ECO:0000256" key="8">
    <source>
        <dbReference type="ARBA" id="ARBA00048924"/>
    </source>
</evidence>
<proteinExistence type="inferred from homology"/>
<reference evidence="13" key="1">
    <citation type="journal article" date="2019" name="Int. J. Syst. Evol. Microbiol.">
        <title>The Global Catalogue of Microorganisms (GCM) 10K type strain sequencing project: providing services to taxonomists for standard genome sequencing and annotation.</title>
        <authorList>
            <consortium name="The Broad Institute Genomics Platform"/>
            <consortium name="The Broad Institute Genome Sequencing Center for Infectious Disease"/>
            <person name="Wu L."/>
            <person name="Ma J."/>
        </authorList>
    </citation>
    <scope>NUCLEOTIDE SEQUENCE [LARGE SCALE GENOMIC DNA]</scope>
    <source>
        <strain evidence="13">IBRC-M 10906</strain>
    </source>
</reference>
<dbReference type="Proteomes" id="UP001597478">
    <property type="component" value="Unassembled WGS sequence"/>
</dbReference>
<dbReference type="PANTHER" id="PTHR43072">
    <property type="entry name" value="N-ACETYLTRANSFERASE"/>
    <property type="match status" value="1"/>
</dbReference>
<comment type="catalytic activity">
    <reaction evidence="8 9">
        <text>L-2,4-diaminobutanoate + acetyl-CoA = (2S)-4-acetamido-2-aminobutanoate + CoA + H(+)</text>
        <dbReference type="Rhea" id="RHEA:16901"/>
        <dbReference type="ChEBI" id="CHEBI:15378"/>
        <dbReference type="ChEBI" id="CHEBI:57287"/>
        <dbReference type="ChEBI" id="CHEBI:57288"/>
        <dbReference type="ChEBI" id="CHEBI:58761"/>
        <dbReference type="ChEBI" id="CHEBI:58929"/>
        <dbReference type="EC" id="2.3.1.178"/>
    </reaction>
</comment>
<evidence type="ECO:0000256" key="4">
    <source>
        <dbReference type="ARBA" id="ARBA00012355"/>
    </source>
</evidence>
<dbReference type="GO" id="GO:0033816">
    <property type="term" value="F:diaminobutyrate acetyltransferase activity"/>
    <property type="evidence" value="ECO:0007669"/>
    <property type="project" value="UniProtKB-EC"/>
</dbReference>
<dbReference type="EC" id="2.3.1.178" evidence="4 9"/>
<evidence type="ECO:0000313" key="12">
    <source>
        <dbReference type="EMBL" id="MFD2800344.1"/>
    </source>
</evidence>
<evidence type="ECO:0000256" key="3">
    <source>
        <dbReference type="ARBA" id="ARBA00010712"/>
    </source>
</evidence>
<dbReference type="InterPro" id="IPR012772">
    <property type="entry name" value="Ectoine_EctA"/>
</dbReference>
<evidence type="ECO:0000256" key="10">
    <source>
        <dbReference type="SAM" id="MobiDB-lite"/>
    </source>
</evidence>
<comment type="similarity">
    <text evidence="3 9">Belongs to the acetyltransferase family. EctA subfamily.</text>
</comment>
<evidence type="ECO:0000256" key="1">
    <source>
        <dbReference type="ARBA" id="ARBA00003741"/>
    </source>
</evidence>